<evidence type="ECO:0000313" key="1">
    <source>
        <dbReference type="EMBL" id="VDM55707.1"/>
    </source>
</evidence>
<dbReference type="AlphaFoldDB" id="A0A0R3PIE4"/>
<sequence length="160" mass="19175">MNIDSFEQLTTRIGYLRLKRSGFLTIFVVYAPTSNYDEEEDDAFYMDLEKFYTEDHIFFKKTHPQRWTWQSPNGEYLNEIDHIMVNRRLSLTGLAVVPKFYMGSDYRLFRANFYFSWKGAAKFKKRSARTTINWYLFNSSAGCWEDAVLDNIDEEYDRLI</sequence>
<dbReference type="OrthoDB" id="5842760at2759"/>
<dbReference type="EMBL" id="UYYA01002091">
    <property type="protein sequence ID" value="VDM55707.1"/>
    <property type="molecule type" value="Genomic_DNA"/>
</dbReference>
<reference evidence="3" key="1">
    <citation type="submission" date="2017-02" db="UniProtKB">
        <authorList>
            <consortium name="WormBaseParasite"/>
        </authorList>
    </citation>
    <scope>IDENTIFICATION</scope>
</reference>
<organism evidence="3">
    <name type="scientific">Angiostrongylus costaricensis</name>
    <name type="common">Nematode worm</name>
    <dbReference type="NCBI Taxonomy" id="334426"/>
    <lineage>
        <taxon>Eukaryota</taxon>
        <taxon>Metazoa</taxon>
        <taxon>Ecdysozoa</taxon>
        <taxon>Nematoda</taxon>
        <taxon>Chromadorea</taxon>
        <taxon>Rhabditida</taxon>
        <taxon>Rhabditina</taxon>
        <taxon>Rhabditomorpha</taxon>
        <taxon>Strongyloidea</taxon>
        <taxon>Metastrongylidae</taxon>
        <taxon>Angiostrongylus</taxon>
    </lineage>
</organism>
<proteinExistence type="predicted"/>
<dbReference type="OMA" id="ARTTINW"/>
<dbReference type="Proteomes" id="UP000267027">
    <property type="component" value="Unassembled WGS sequence"/>
</dbReference>
<dbReference type="WBParaSite" id="ACOC_0000412101-mRNA-1">
    <property type="protein sequence ID" value="ACOC_0000412101-mRNA-1"/>
    <property type="gene ID" value="ACOC_0000412101"/>
</dbReference>
<reference evidence="1 2" key="2">
    <citation type="submission" date="2018-11" db="EMBL/GenBank/DDBJ databases">
        <authorList>
            <consortium name="Pathogen Informatics"/>
        </authorList>
    </citation>
    <scope>NUCLEOTIDE SEQUENCE [LARGE SCALE GENOMIC DNA]</scope>
    <source>
        <strain evidence="1 2">Costa Rica</strain>
    </source>
</reference>
<evidence type="ECO:0000313" key="3">
    <source>
        <dbReference type="WBParaSite" id="ACOC_0000412101-mRNA-1"/>
    </source>
</evidence>
<evidence type="ECO:0000313" key="2">
    <source>
        <dbReference type="Proteomes" id="UP000267027"/>
    </source>
</evidence>
<gene>
    <name evidence="1" type="ORF">ACOC_LOCUS4122</name>
</gene>
<keyword evidence="2" id="KW-1185">Reference proteome</keyword>
<protein>
    <submittedName>
        <fullName evidence="3">SAC domain-containing protein</fullName>
    </submittedName>
</protein>
<dbReference type="STRING" id="334426.A0A0R3PIE4"/>
<name>A0A0R3PIE4_ANGCS</name>
<accession>A0A0R3PIE4</accession>